<accession>A0A521AQI5</accession>
<feature type="domain" description="BON" evidence="1">
    <location>
        <begin position="17"/>
        <end position="86"/>
    </location>
</feature>
<proteinExistence type="predicted"/>
<reference evidence="2 3" key="1">
    <citation type="submission" date="2017-05" db="EMBL/GenBank/DDBJ databases">
        <authorList>
            <person name="Varghese N."/>
            <person name="Submissions S."/>
        </authorList>
    </citation>
    <scope>NUCLEOTIDE SEQUENCE [LARGE SCALE GENOMIC DNA]</scope>
    <source>
        <strain evidence="2 3">DSM 21342</strain>
    </source>
</reference>
<dbReference type="PROSITE" id="PS50914">
    <property type="entry name" value="BON"/>
    <property type="match status" value="1"/>
</dbReference>
<keyword evidence="3" id="KW-1185">Reference proteome</keyword>
<evidence type="ECO:0000313" key="2">
    <source>
        <dbReference type="EMBL" id="SMO37072.1"/>
    </source>
</evidence>
<evidence type="ECO:0000313" key="3">
    <source>
        <dbReference type="Proteomes" id="UP000315971"/>
    </source>
</evidence>
<dbReference type="InterPro" id="IPR007055">
    <property type="entry name" value="BON_dom"/>
</dbReference>
<dbReference type="AlphaFoldDB" id="A0A521AQI5"/>
<dbReference type="EMBL" id="FXSZ01000001">
    <property type="protein sequence ID" value="SMO37072.1"/>
    <property type="molecule type" value="Genomic_DNA"/>
</dbReference>
<sequence>MTILLFVLTAVTFTACKEKVKDDDIQSAIFMQLNSMGMVGIQPMVKDGEVTISGECKDEASKASLEAAIKSIKGVKSVVNNCTIAPPPPPAPPIEISTDNSLMEGVNNALKDYPTVRSDVKDGVITLTGEIKRSDLPKLMQTLNALKPKKVDNQLTIK</sequence>
<gene>
    <name evidence="2" type="ORF">SAMN06265350_101328</name>
</gene>
<dbReference type="Pfam" id="PF04972">
    <property type="entry name" value="BON"/>
    <property type="match status" value="2"/>
</dbReference>
<dbReference type="Gene3D" id="3.40.1520.20">
    <property type="match status" value="1"/>
</dbReference>
<evidence type="ECO:0000259" key="1">
    <source>
        <dbReference type="PROSITE" id="PS50914"/>
    </source>
</evidence>
<name>A0A521AQI5_9SPHI</name>
<dbReference type="Proteomes" id="UP000315971">
    <property type="component" value="Unassembled WGS sequence"/>
</dbReference>
<organism evidence="2 3">
    <name type="scientific">Solitalea koreensis</name>
    <dbReference type="NCBI Taxonomy" id="543615"/>
    <lineage>
        <taxon>Bacteria</taxon>
        <taxon>Pseudomonadati</taxon>
        <taxon>Bacteroidota</taxon>
        <taxon>Sphingobacteriia</taxon>
        <taxon>Sphingobacteriales</taxon>
        <taxon>Sphingobacteriaceae</taxon>
        <taxon>Solitalea</taxon>
    </lineage>
</organism>
<protein>
    <submittedName>
        <fullName evidence="2">Osmotically-inducible protein OsmY, contains BON domain</fullName>
    </submittedName>
</protein>
<dbReference type="OrthoDB" id="1097785at2"/>